<protein>
    <submittedName>
        <fullName evidence="7">APC family permease</fullName>
    </submittedName>
</protein>
<dbReference type="AlphaFoldDB" id="A0A934KBJ4"/>
<dbReference type="PANTHER" id="PTHR42770">
    <property type="entry name" value="AMINO ACID TRANSPORTER-RELATED"/>
    <property type="match status" value="1"/>
</dbReference>
<keyword evidence="2" id="KW-1003">Cell membrane</keyword>
<dbReference type="PANTHER" id="PTHR42770:SF7">
    <property type="entry name" value="MEMBRANE PROTEIN"/>
    <property type="match status" value="1"/>
</dbReference>
<dbReference type="Proteomes" id="UP000612893">
    <property type="component" value="Unassembled WGS sequence"/>
</dbReference>
<keyword evidence="4 6" id="KW-1133">Transmembrane helix</keyword>
<comment type="subcellular location">
    <subcellularLocation>
        <location evidence="1">Cell membrane</location>
        <topology evidence="1">Multi-pass membrane protein</topology>
    </subcellularLocation>
</comment>
<dbReference type="InterPro" id="IPR050367">
    <property type="entry name" value="APC_superfamily"/>
</dbReference>
<evidence type="ECO:0000256" key="4">
    <source>
        <dbReference type="ARBA" id="ARBA00022989"/>
    </source>
</evidence>
<evidence type="ECO:0000313" key="7">
    <source>
        <dbReference type="EMBL" id="MBJ7600073.1"/>
    </source>
</evidence>
<feature type="transmembrane region" description="Helical" evidence="6">
    <location>
        <begin position="258"/>
        <end position="280"/>
    </location>
</feature>
<feature type="transmembrane region" description="Helical" evidence="6">
    <location>
        <begin position="100"/>
        <end position="121"/>
    </location>
</feature>
<comment type="caution">
    <text evidence="7">The sequence shown here is derived from an EMBL/GenBank/DDBJ whole genome shotgun (WGS) entry which is preliminary data.</text>
</comment>
<proteinExistence type="predicted"/>
<dbReference type="RefSeq" id="WP_338203759.1">
    <property type="nucleotide sequence ID" value="NZ_JAEKNR010000186.1"/>
</dbReference>
<dbReference type="GO" id="GO:0005886">
    <property type="term" value="C:plasma membrane"/>
    <property type="evidence" value="ECO:0007669"/>
    <property type="project" value="UniProtKB-SubCell"/>
</dbReference>
<evidence type="ECO:0000256" key="1">
    <source>
        <dbReference type="ARBA" id="ARBA00004651"/>
    </source>
</evidence>
<dbReference type="Gene3D" id="1.20.1740.10">
    <property type="entry name" value="Amino acid/polyamine transporter I"/>
    <property type="match status" value="1"/>
</dbReference>
<feature type="transmembrane region" description="Helical" evidence="6">
    <location>
        <begin position="30"/>
        <end position="54"/>
    </location>
</feature>
<accession>A0A934KBJ4</accession>
<organism evidence="7 8">
    <name type="scientific">Candidatus Nephthysia bennettiae</name>
    <dbReference type="NCBI Taxonomy" id="3127016"/>
    <lineage>
        <taxon>Bacteria</taxon>
        <taxon>Bacillati</taxon>
        <taxon>Candidatus Dormiibacterota</taxon>
        <taxon>Candidatus Dormibacteria</taxon>
        <taxon>Candidatus Dormibacterales</taxon>
        <taxon>Candidatus Dormibacteraceae</taxon>
        <taxon>Candidatus Nephthysia</taxon>
    </lineage>
</organism>
<evidence type="ECO:0000256" key="5">
    <source>
        <dbReference type="ARBA" id="ARBA00023136"/>
    </source>
</evidence>
<evidence type="ECO:0000313" key="8">
    <source>
        <dbReference type="Proteomes" id="UP000612893"/>
    </source>
</evidence>
<feature type="transmembrane region" description="Helical" evidence="6">
    <location>
        <begin position="60"/>
        <end position="79"/>
    </location>
</feature>
<dbReference type="EMBL" id="JAEKNR010000186">
    <property type="protein sequence ID" value="MBJ7600073.1"/>
    <property type="molecule type" value="Genomic_DNA"/>
</dbReference>
<feature type="transmembrane region" description="Helical" evidence="6">
    <location>
        <begin position="182"/>
        <end position="200"/>
    </location>
</feature>
<dbReference type="Pfam" id="PF13520">
    <property type="entry name" value="AA_permease_2"/>
    <property type="match status" value="1"/>
</dbReference>
<gene>
    <name evidence="7" type="ORF">JF922_18600</name>
</gene>
<feature type="transmembrane region" description="Helical" evidence="6">
    <location>
        <begin position="378"/>
        <end position="400"/>
    </location>
</feature>
<dbReference type="PIRSF" id="PIRSF006060">
    <property type="entry name" value="AA_transporter"/>
    <property type="match status" value="1"/>
</dbReference>
<keyword evidence="8" id="KW-1185">Reference proteome</keyword>
<reference evidence="7" key="1">
    <citation type="submission" date="2020-10" db="EMBL/GenBank/DDBJ databases">
        <title>Ca. Dormibacterota MAGs.</title>
        <authorList>
            <person name="Montgomery K."/>
        </authorList>
    </citation>
    <scope>NUCLEOTIDE SEQUENCE [LARGE SCALE GENOMIC DNA]</scope>
    <source>
        <strain evidence="7">SC8812_S17_10</strain>
    </source>
</reference>
<feature type="transmembrane region" description="Helical" evidence="6">
    <location>
        <begin position="300"/>
        <end position="321"/>
    </location>
</feature>
<feature type="transmembrane region" description="Helical" evidence="6">
    <location>
        <begin position="463"/>
        <end position="482"/>
    </location>
</feature>
<evidence type="ECO:0000256" key="2">
    <source>
        <dbReference type="ARBA" id="ARBA00022475"/>
    </source>
</evidence>
<keyword evidence="5 6" id="KW-0472">Membrane</keyword>
<dbReference type="InterPro" id="IPR002293">
    <property type="entry name" value="AA/rel_permease1"/>
</dbReference>
<keyword evidence="3 6" id="KW-0812">Transmembrane</keyword>
<feature type="transmembrane region" description="Helical" evidence="6">
    <location>
        <begin position="420"/>
        <end position="443"/>
    </location>
</feature>
<feature type="transmembrane region" description="Helical" evidence="6">
    <location>
        <begin position="351"/>
        <end position="372"/>
    </location>
</feature>
<feature type="transmembrane region" description="Helical" evidence="6">
    <location>
        <begin position="147"/>
        <end position="170"/>
    </location>
</feature>
<name>A0A934KBJ4_9BACT</name>
<evidence type="ECO:0000256" key="3">
    <source>
        <dbReference type="ARBA" id="ARBA00022692"/>
    </source>
</evidence>
<feature type="transmembrane region" description="Helical" evidence="6">
    <location>
        <begin position="215"/>
        <end position="237"/>
    </location>
</feature>
<evidence type="ECO:0000256" key="6">
    <source>
        <dbReference type="SAM" id="Phobius"/>
    </source>
</evidence>
<sequence length="507" mass="52939">MATADIAATADVTQDSGSLRGGALQLWESLVIAVSSVAPAYSIATALGALGAVVGLASPAAIWVGFLPVTAIAVAYYYLNKQNQDCGASYTWIGQSIHPWLGFLCGWVVIVGDIFFMSFAAPQCGQATLQLFNDWGLKSLGPISLDAATAGGAAVAVGVVWLAIVTYLIMIGIQLAAKFQTLLLALEYGIVLAFAVLGFFKGGGSAFSFNWFNPLAFGSLTALAGGVVIAVFFYWGWDTAANLNEETDDAAENPGRAGLFGMVALLILFLISAVAIQMVLTPKELQDNGGTALTFYANKLVGSGWGSLAALALVSSTVAVIQTTLLPTARTTLAMGRDGVLGRVWAIIHPVWRTPWIGTLIIGVISGLIAVLSTRLGAINQVVAAGVTSIGLLVAFYYGWSGIACAVTYRDRLRNSARDFIIIGVVPVAGALTLFALAAYLAYQDWTASGAIAFDATNGKFQVIIPISVLVTGALALVWSNIRRRYFHPGAEAGIAGIRSDAGPAIR</sequence>